<reference evidence="5 6" key="1">
    <citation type="journal article" date="2007" name="Nat. Biotechnol.">
        <title>Genome sequence of the lignocellulose-bioconverting and xylose-fermenting yeast Pichia stipitis.</title>
        <authorList>
            <person name="Jeffries T.W."/>
            <person name="Grigoriev I.V."/>
            <person name="Grimwood J."/>
            <person name="Laplaza J.M."/>
            <person name="Aerts A."/>
            <person name="Salamov A."/>
            <person name="Schmutz J."/>
            <person name="Lindquist E."/>
            <person name="Dehal P."/>
            <person name="Shapiro H."/>
            <person name="Jin Y.S."/>
            <person name="Passoth V."/>
            <person name="Richardson P.M."/>
        </authorList>
    </citation>
    <scope>NUCLEOTIDE SEQUENCE [LARGE SCALE GENOMIC DNA]</scope>
    <source>
        <strain evidence="6">ATCC 58785 / CBS 6054 / NBRC 10063 / NRRL Y-11545</strain>
    </source>
</reference>
<dbReference type="PROSITE" id="PS51181">
    <property type="entry name" value="PPASE_TENSIN"/>
    <property type="match status" value="1"/>
</dbReference>
<dbReference type="FunCoup" id="A3LPE6">
    <property type="interactions" value="49"/>
</dbReference>
<dbReference type="OrthoDB" id="16692at2759"/>
<dbReference type="GO" id="GO:0005829">
    <property type="term" value="C:cytosol"/>
    <property type="evidence" value="ECO:0007669"/>
    <property type="project" value="TreeGrafter"/>
</dbReference>
<dbReference type="PROSITE" id="PS50056">
    <property type="entry name" value="TYR_PHOSPHATASE_2"/>
    <property type="match status" value="1"/>
</dbReference>
<dbReference type="InterPro" id="IPR029023">
    <property type="entry name" value="Tensin_phosphatase"/>
</dbReference>
<dbReference type="EC" id="3.1.3.67" evidence="1"/>
<dbReference type="InterPro" id="IPR029021">
    <property type="entry name" value="Prot-tyrosine_phosphatase-like"/>
</dbReference>
<dbReference type="GeneID" id="4837125"/>
<dbReference type="PROSITE" id="PS00383">
    <property type="entry name" value="TYR_PHOSPHATASE_1"/>
    <property type="match status" value="1"/>
</dbReference>
<dbReference type="EMBL" id="CP000496">
    <property type="protein sequence ID" value="ABN65031.2"/>
    <property type="molecule type" value="Genomic_DNA"/>
</dbReference>
<evidence type="ECO:0000259" key="4">
    <source>
        <dbReference type="PROSITE" id="PS51181"/>
    </source>
</evidence>
<dbReference type="GO" id="GO:0016314">
    <property type="term" value="F:phosphatidylinositol-3,4,5-trisphosphate 3-phosphatase activity"/>
    <property type="evidence" value="ECO:0007669"/>
    <property type="project" value="UniProtKB-EC"/>
</dbReference>
<organism evidence="5 6">
    <name type="scientific">Scheffersomyces stipitis (strain ATCC 58785 / CBS 6054 / NBRC 10063 / NRRL Y-11545)</name>
    <name type="common">Yeast</name>
    <name type="synonym">Pichia stipitis</name>
    <dbReference type="NCBI Taxonomy" id="322104"/>
    <lineage>
        <taxon>Eukaryota</taxon>
        <taxon>Fungi</taxon>
        <taxon>Dikarya</taxon>
        <taxon>Ascomycota</taxon>
        <taxon>Saccharomycotina</taxon>
        <taxon>Pichiomycetes</taxon>
        <taxon>Debaryomycetaceae</taxon>
        <taxon>Scheffersomyces</taxon>
    </lineage>
</organism>
<dbReference type="GO" id="GO:0005886">
    <property type="term" value="C:plasma membrane"/>
    <property type="evidence" value="ECO:0007669"/>
    <property type="project" value="TreeGrafter"/>
</dbReference>
<dbReference type="InterPro" id="IPR003595">
    <property type="entry name" value="Tyr_Pase_cat"/>
</dbReference>
<dbReference type="InParanoid" id="A3LPE6"/>
<dbReference type="Pfam" id="PF22785">
    <property type="entry name" value="Tc-R-P"/>
    <property type="match status" value="1"/>
</dbReference>
<evidence type="ECO:0000256" key="2">
    <source>
        <dbReference type="ARBA" id="ARBA00022801"/>
    </source>
</evidence>
<dbReference type="KEGG" id="pic:PICST_65227"/>
<dbReference type="Proteomes" id="UP000002258">
    <property type="component" value="Chromosome 2"/>
</dbReference>
<dbReference type="InterPro" id="IPR016130">
    <property type="entry name" value="Tyr_Pase_AS"/>
</dbReference>
<dbReference type="GO" id="GO:0042995">
    <property type="term" value="C:cell projection"/>
    <property type="evidence" value="ECO:0007669"/>
    <property type="project" value="TreeGrafter"/>
</dbReference>
<dbReference type="Gene3D" id="3.90.190.10">
    <property type="entry name" value="Protein tyrosine phosphatase superfamily"/>
    <property type="match status" value="1"/>
</dbReference>
<dbReference type="RefSeq" id="XP_001383060.2">
    <property type="nucleotide sequence ID" value="XM_001383023.1"/>
</dbReference>
<dbReference type="GO" id="GO:0005634">
    <property type="term" value="C:nucleus"/>
    <property type="evidence" value="ECO:0007669"/>
    <property type="project" value="TreeGrafter"/>
</dbReference>
<dbReference type="GO" id="GO:0004725">
    <property type="term" value="F:protein tyrosine phosphatase activity"/>
    <property type="evidence" value="ECO:0007669"/>
    <property type="project" value="TreeGrafter"/>
</dbReference>
<evidence type="ECO:0000313" key="5">
    <source>
        <dbReference type="EMBL" id="ABN65031.2"/>
    </source>
</evidence>
<proteinExistence type="predicted"/>
<name>A3LPE6_PICST</name>
<dbReference type="GO" id="GO:0051896">
    <property type="term" value="P:regulation of phosphatidylinositol 3-kinase/protein kinase B signal transduction"/>
    <property type="evidence" value="ECO:0007669"/>
    <property type="project" value="TreeGrafter"/>
</dbReference>
<gene>
    <name evidence="5" type="primary">TEP1</name>
    <name evidence="5" type="ORF">PICST_65227</name>
</gene>
<dbReference type="GO" id="GO:0046856">
    <property type="term" value="P:phosphatidylinositol dephosphorylation"/>
    <property type="evidence" value="ECO:0007669"/>
    <property type="project" value="TreeGrafter"/>
</dbReference>
<keyword evidence="2" id="KW-0378">Hydrolase</keyword>
<dbReference type="HOGENOM" id="CLU_020105_4_1_1"/>
<dbReference type="PANTHER" id="PTHR12305">
    <property type="entry name" value="PHOSPHATASE WITH HOMOLOGY TO TENSIN"/>
    <property type="match status" value="1"/>
</dbReference>
<sequence length="329" mass="38500">MKSLLRSVVAAPKQSHYDSRLNMYLDLSYINSQLIVSSGPVTGYLKSFYRYPVSDLLLFLNENHSNHWHIWNFRGEEPGYEDIDVLNRVSHFPFPDHQAPTLDIIVNSVYDIDQFLQTSPQNVAVLHCKAGKGRSGSICCAYIMYDLARMGRSFEVDEIIADFTERRMKQFAGEGISIVSQRRYLGYWYKYLQADETLRNHYKESRQTEPFLDRVRIRNGPIESQVFKMAPFLETYEKVDRETTTVVTKGRDMTLIPIKNASLGLDTRDLRLNINGWCYSWFDIQFETKVENISNGVIKMKWNELDGFKGTRQRGVKLFDQIEIYWRFS</sequence>
<protein>
    <recommendedName>
        <fullName evidence="1">phosphatidylinositol-3,4,5-trisphosphate 3-phosphatase</fullName>
        <ecNumber evidence="1">3.1.3.67</ecNumber>
    </recommendedName>
</protein>
<evidence type="ECO:0000313" key="6">
    <source>
        <dbReference type="Proteomes" id="UP000002258"/>
    </source>
</evidence>
<dbReference type="InterPro" id="IPR000387">
    <property type="entry name" value="Tyr_Pase_dom"/>
</dbReference>
<dbReference type="PANTHER" id="PTHR12305:SF81">
    <property type="entry name" value="PHOSPHATIDYLINOSITOL 3,4,5-TRISPHOSPHATE 3-PHOSPHATASE AND DUAL-SPECIFICITY PROTEIN PHOSPHATASE PTEN"/>
    <property type="match status" value="1"/>
</dbReference>
<feature type="domain" description="Phosphatase tensin-type" evidence="4">
    <location>
        <begin position="16"/>
        <end position="195"/>
    </location>
</feature>
<dbReference type="eggNOG" id="KOG2283">
    <property type="taxonomic scope" value="Eukaryota"/>
</dbReference>
<dbReference type="InterPro" id="IPR051281">
    <property type="entry name" value="Dual-spec_lipid-protein_phosph"/>
</dbReference>
<dbReference type="STRING" id="322104.A3LPE6"/>
<accession>A3LPE6</accession>
<dbReference type="OMA" id="YIESWYR"/>
<dbReference type="AlphaFoldDB" id="A3LPE6"/>
<evidence type="ECO:0000256" key="1">
    <source>
        <dbReference type="ARBA" id="ARBA00013015"/>
    </source>
</evidence>
<dbReference type="GO" id="GO:0043491">
    <property type="term" value="P:phosphatidylinositol 3-kinase/protein kinase B signal transduction"/>
    <property type="evidence" value="ECO:0007669"/>
    <property type="project" value="TreeGrafter"/>
</dbReference>
<dbReference type="CDD" id="cd14497">
    <property type="entry name" value="PTP_PTEN-like"/>
    <property type="match status" value="1"/>
</dbReference>
<feature type="domain" description="Tyrosine specific protein phosphatases" evidence="3">
    <location>
        <begin position="103"/>
        <end position="167"/>
    </location>
</feature>
<keyword evidence="6" id="KW-1185">Reference proteome</keyword>
<dbReference type="SUPFAM" id="SSF52799">
    <property type="entry name" value="(Phosphotyrosine protein) phosphatases II"/>
    <property type="match status" value="1"/>
</dbReference>
<evidence type="ECO:0000259" key="3">
    <source>
        <dbReference type="PROSITE" id="PS50056"/>
    </source>
</evidence>
<dbReference type="SMART" id="SM00404">
    <property type="entry name" value="PTPc_motif"/>
    <property type="match status" value="1"/>
</dbReference>